<evidence type="ECO:0000256" key="13">
    <source>
        <dbReference type="ARBA" id="ARBA00030680"/>
    </source>
</evidence>
<dbReference type="FunFam" id="1.10.287.1150:FF:000006">
    <property type="entry name" value="2-oxoglutarate dehydrogenase, mitochondrial"/>
    <property type="match status" value="1"/>
</dbReference>
<keyword evidence="6" id="KW-0479">Metal-binding</keyword>
<dbReference type="GO" id="GO:0046872">
    <property type="term" value="F:metal ion binding"/>
    <property type="evidence" value="ECO:0007669"/>
    <property type="project" value="UniProtKB-KW"/>
</dbReference>
<dbReference type="Pfam" id="PF02779">
    <property type="entry name" value="Transket_pyr"/>
    <property type="match status" value="1"/>
</dbReference>
<dbReference type="GO" id="GO:0004591">
    <property type="term" value="F:oxoglutarate dehydrogenase (succinyl-transferring) activity"/>
    <property type="evidence" value="ECO:0007669"/>
    <property type="project" value="UniProtKB-EC"/>
</dbReference>
<gene>
    <name evidence="18" type="ORF">KPH14_010104</name>
</gene>
<keyword evidence="11" id="KW-0496">Mitochondrion</keyword>
<evidence type="ECO:0000313" key="18">
    <source>
        <dbReference type="EMBL" id="KAK2585441.1"/>
    </source>
</evidence>
<dbReference type="Pfam" id="PF00676">
    <property type="entry name" value="E1_dh"/>
    <property type="match status" value="1"/>
</dbReference>
<evidence type="ECO:0000256" key="4">
    <source>
        <dbReference type="ARBA" id="ARBA00006936"/>
    </source>
</evidence>
<dbReference type="FunFam" id="3.40.50.11610:FF:000003">
    <property type="entry name" value="2-oxoglutarate dehydrogenase, isoform X4"/>
    <property type="match status" value="1"/>
</dbReference>
<accession>A0AAD9RUE8</accession>
<dbReference type="EC" id="1.2.4.2" evidence="5"/>
<evidence type="ECO:0000256" key="12">
    <source>
        <dbReference type="ARBA" id="ARBA00023152"/>
    </source>
</evidence>
<dbReference type="GO" id="GO:0045252">
    <property type="term" value="C:oxoglutarate dehydrogenase complex"/>
    <property type="evidence" value="ECO:0007669"/>
    <property type="project" value="TreeGrafter"/>
</dbReference>
<comment type="subcellular location">
    <subcellularLocation>
        <location evidence="3">Mitochondrion</location>
    </subcellularLocation>
</comment>
<dbReference type="EMBL" id="JAIFRP010000021">
    <property type="protein sequence ID" value="KAK2585441.1"/>
    <property type="molecule type" value="Genomic_DNA"/>
</dbReference>
<dbReference type="Proteomes" id="UP001258017">
    <property type="component" value="Unassembled WGS sequence"/>
</dbReference>
<reference evidence="18" key="1">
    <citation type="submission" date="2021-08" db="EMBL/GenBank/DDBJ databases">
        <authorList>
            <person name="Misof B."/>
            <person name="Oliver O."/>
            <person name="Podsiadlowski L."/>
            <person name="Donath A."/>
            <person name="Peters R."/>
            <person name="Mayer C."/>
            <person name="Rust J."/>
            <person name="Gunkel S."/>
            <person name="Lesny P."/>
            <person name="Martin S."/>
            <person name="Oeyen J.P."/>
            <person name="Petersen M."/>
            <person name="Panagiotis P."/>
            <person name="Wilbrandt J."/>
            <person name="Tanja T."/>
        </authorList>
    </citation>
    <scope>NUCLEOTIDE SEQUENCE</scope>
    <source>
        <strain evidence="18">GBR_01_08_01A</strain>
        <tissue evidence="18">Thorax + abdomen</tissue>
    </source>
</reference>
<dbReference type="InterPro" id="IPR011603">
    <property type="entry name" value="2oxoglutarate_DH_E1"/>
</dbReference>
<comment type="function">
    <text evidence="14">The 2-oxoglutarate dehydrogenase complex catalyzes the overall conversion of 2-oxoglutarate to succinyl-CoA and CO(2). It contains multiple copies of three enzymatic components: 2-oxoglutarate dehydrogenase (E1), dihydrolipoamide succinyltransferase (E2) and lipoamide dehydrogenase (E3).</text>
</comment>
<dbReference type="Gene3D" id="3.40.50.970">
    <property type="match status" value="1"/>
</dbReference>
<evidence type="ECO:0000256" key="11">
    <source>
        <dbReference type="ARBA" id="ARBA00023128"/>
    </source>
</evidence>
<proteinExistence type="inferred from homology"/>
<comment type="caution">
    <text evidence="18">The sequence shown here is derived from an EMBL/GenBank/DDBJ whole genome shotgun (WGS) entry which is preliminary data.</text>
</comment>
<dbReference type="InterPro" id="IPR042179">
    <property type="entry name" value="KGD_C_sf"/>
</dbReference>
<dbReference type="AlphaFoldDB" id="A0AAD9RUE8"/>
<evidence type="ECO:0000256" key="8">
    <source>
        <dbReference type="ARBA" id="ARBA00022946"/>
    </source>
</evidence>
<dbReference type="Pfam" id="PF16870">
    <property type="entry name" value="OxoGdeHyase_C"/>
    <property type="match status" value="1"/>
</dbReference>
<keyword evidence="19" id="KW-1185">Reference proteome</keyword>
<sequence length="1048" mass="117952">MRIANGGRPVIVVALTSGKMYKARTVINTLVPLAPRVCGPERFATWLVRSHPLARTSQALVAAPTRKYNSRVATEPFLNGSTSSYVEEMYNSWLQNPHSVHVSWDSFFRSTTAGAAPGLAYQPPPNLAVNYNQVPLGALLPLGGAPQVSQMPINEKIIDDHLAVQAIIRSYQARGHLVADLDPLGIMQTDLIHTHYAARKGSPEQVLRQYMLEESDMDRVFKLPSTTFIGGKEKSLPLREILRRLEATYCGHIGVEFMFINSLEQCNWIRQKMETPGIMEVTNDEKRLILARLTRATRFEAFLARKWSSEKRFGLEGCEILIPAMKQVIDKSTELGVESIVMGMPHRGRLNVLANVCRKPLSQIFTQFAALEAADDGSGDVKYHLGTYIERLNRVTNKNIRLAVVANPSHLEAVDPVVQGKTRAEQFYRGDGEGKKVMSILLHGDAAFCGQGIVFETMHLSDLPDYTTHGTIHIVVNNQIGFTTDPRHSRSSPYCTDVARVVNAPIFHVNSDDPEAVMHVCKVAAEWRATFHKDVVIDIVSYRRNGHNEIDEPMFTQPLMYRKIRNTPPALEKYSQTLIADGVVTPEEVKDVQDKYEKICEEAYVNAKQETHIKYKDWLDSPWSGFFEGKDPLKVSPTGIKEDTLVHIGKKFSSPPPNAAEFVIHKGIERILKARMEMVEARTVDWALGEAMAFGSLLKEGIHVRLSGQDVERGTFSHRHHVLHHQTVDKATYRPLCYLYPDQAPYTVCNSSLSEFGVLGFELGYSMTNPNALVCWEAQFGDFNNTAQCIIDQFISSGQAKWVRQSGIVMLQPHGLEGMGPEHSSARLERFLQMSADDPDYFPPESEEFAVRQLHDINWIVANCSTPANYFHILRRQIALPFRKPLILMTPKSLLRHPEAKSSFDLMLENTEFLRVIPEQGPAAQNANNVKRLVFCSGKVFYDLQKARSERQLEDKIAIARVEQISPFPYDLIKKEAAKYPNAELIWSQEEHKNQGAWTYVQPRFNTALNGMRGLVYAGRPTAASPATGSKMQHLKELKQILDDTLNL</sequence>
<dbReference type="Gene3D" id="1.10.287.1150">
    <property type="entry name" value="TPP helical domain"/>
    <property type="match status" value="1"/>
</dbReference>
<evidence type="ECO:0000256" key="10">
    <source>
        <dbReference type="ARBA" id="ARBA00023052"/>
    </source>
</evidence>
<evidence type="ECO:0000256" key="9">
    <source>
        <dbReference type="ARBA" id="ARBA00023002"/>
    </source>
</evidence>
<evidence type="ECO:0000256" key="1">
    <source>
        <dbReference type="ARBA" id="ARBA00001946"/>
    </source>
</evidence>
<dbReference type="InterPro" id="IPR001017">
    <property type="entry name" value="DH_E1"/>
</dbReference>
<comment type="similarity">
    <text evidence="4">Belongs to the alpha-ketoglutarate dehydrogenase family.</text>
</comment>
<dbReference type="CDD" id="cd02016">
    <property type="entry name" value="TPP_E1_OGDC_like"/>
    <property type="match status" value="1"/>
</dbReference>
<comment type="cofactor">
    <cofactor evidence="1">
        <name>Mg(2+)</name>
        <dbReference type="ChEBI" id="CHEBI:18420"/>
    </cofactor>
</comment>
<keyword evidence="10" id="KW-0786">Thiamine pyrophosphate</keyword>
<dbReference type="GO" id="GO:0006099">
    <property type="term" value="P:tricarboxylic acid cycle"/>
    <property type="evidence" value="ECO:0007669"/>
    <property type="project" value="TreeGrafter"/>
</dbReference>
<dbReference type="FunFam" id="3.40.50.12470:FF:000007">
    <property type="entry name" value="2-oxoglutarate dehydrogenase e1 mitochondrial"/>
    <property type="match status" value="1"/>
</dbReference>
<dbReference type="InterPro" id="IPR029061">
    <property type="entry name" value="THDP-binding"/>
</dbReference>
<evidence type="ECO:0000256" key="5">
    <source>
        <dbReference type="ARBA" id="ARBA00012280"/>
    </source>
</evidence>
<dbReference type="GO" id="GO:0006096">
    <property type="term" value="P:glycolytic process"/>
    <property type="evidence" value="ECO:0007669"/>
    <property type="project" value="UniProtKB-KW"/>
</dbReference>
<dbReference type="InterPro" id="IPR031717">
    <property type="entry name" value="ODO-1/KGD_C"/>
</dbReference>
<dbReference type="SMART" id="SM00861">
    <property type="entry name" value="Transket_pyr"/>
    <property type="match status" value="1"/>
</dbReference>
<evidence type="ECO:0000256" key="7">
    <source>
        <dbReference type="ARBA" id="ARBA00022842"/>
    </source>
</evidence>
<dbReference type="Gene3D" id="3.40.50.12470">
    <property type="match status" value="1"/>
</dbReference>
<organism evidence="18 19">
    <name type="scientific">Odynerus spinipes</name>
    <dbReference type="NCBI Taxonomy" id="1348599"/>
    <lineage>
        <taxon>Eukaryota</taxon>
        <taxon>Metazoa</taxon>
        <taxon>Ecdysozoa</taxon>
        <taxon>Arthropoda</taxon>
        <taxon>Hexapoda</taxon>
        <taxon>Insecta</taxon>
        <taxon>Pterygota</taxon>
        <taxon>Neoptera</taxon>
        <taxon>Endopterygota</taxon>
        <taxon>Hymenoptera</taxon>
        <taxon>Apocrita</taxon>
        <taxon>Aculeata</taxon>
        <taxon>Vespoidea</taxon>
        <taxon>Vespidae</taxon>
        <taxon>Eumeninae</taxon>
        <taxon>Odynerus</taxon>
    </lineage>
</organism>
<reference evidence="18" key="2">
    <citation type="journal article" date="2023" name="Commun. Biol.">
        <title>Intrasexual cuticular hydrocarbon dimorphism in a wasp sheds light on hydrocarbon biosynthesis genes in Hymenoptera.</title>
        <authorList>
            <person name="Moris V.C."/>
            <person name="Podsiadlowski L."/>
            <person name="Martin S."/>
            <person name="Oeyen J.P."/>
            <person name="Donath A."/>
            <person name="Petersen M."/>
            <person name="Wilbrandt J."/>
            <person name="Misof B."/>
            <person name="Liedtke D."/>
            <person name="Thamm M."/>
            <person name="Scheiner R."/>
            <person name="Schmitt T."/>
            <person name="Niehuis O."/>
        </authorList>
    </citation>
    <scope>NUCLEOTIDE SEQUENCE</scope>
    <source>
        <strain evidence="18">GBR_01_08_01A</strain>
    </source>
</reference>
<keyword evidence="12" id="KW-0324">Glycolysis</keyword>
<dbReference type="GO" id="GO:0030976">
    <property type="term" value="F:thiamine pyrophosphate binding"/>
    <property type="evidence" value="ECO:0007669"/>
    <property type="project" value="InterPro"/>
</dbReference>
<dbReference type="GO" id="GO:0005739">
    <property type="term" value="C:mitochondrion"/>
    <property type="evidence" value="ECO:0007669"/>
    <property type="project" value="UniProtKB-SubCell"/>
</dbReference>
<dbReference type="PIRSF" id="PIRSF000157">
    <property type="entry name" value="Oxoglu_dh_E1"/>
    <property type="match status" value="1"/>
</dbReference>
<dbReference type="SUPFAM" id="SSF52518">
    <property type="entry name" value="Thiamin diphosphate-binding fold (THDP-binding)"/>
    <property type="match status" value="2"/>
</dbReference>
<feature type="domain" description="Transketolase-like pyrimidine-binding" evidence="17">
    <location>
        <begin position="684"/>
        <end position="897"/>
    </location>
</feature>
<dbReference type="PANTHER" id="PTHR23152">
    <property type="entry name" value="2-OXOGLUTARATE DEHYDROGENASE"/>
    <property type="match status" value="1"/>
</dbReference>
<evidence type="ECO:0000313" key="19">
    <source>
        <dbReference type="Proteomes" id="UP001258017"/>
    </source>
</evidence>
<keyword evidence="8" id="KW-0809">Transit peptide</keyword>
<keyword evidence="7" id="KW-0460">Magnesium</keyword>
<dbReference type="InterPro" id="IPR005475">
    <property type="entry name" value="Transketolase-like_Pyr-bd"/>
</dbReference>
<dbReference type="PANTHER" id="PTHR23152:SF4">
    <property type="entry name" value="2-OXOADIPATE DEHYDROGENASE COMPLEX COMPONENT E1"/>
    <property type="match status" value="1"/>
</dbReference>
<name>A0AAD9RUE8_9HYME</name>
<dbReference type="InterPro" id="IPR032106">
    <property type="entry name" value="2-oxogl_dehyd_N"/>
</dbReference>
<dbReference type="Gene3D" id="3.40.50.11610">
    <property type="entry name" value="Multifunctional 2-oxoglutarate metabolism enzyme, C-terminal domain"/>
    <property type="match status" value="1"/>
</dbReference>
<evidence type="ECO:0000259" key="17">
    <source>
        <dbReference type="SMART" id="SM00861"/>
    </source>
</evidence>
<dbReference type="NCBIfam" id="TIGR00239">
    <property type="entry name" value="2oxo_dh_E1"/>
    <property type="match status" value="1"/>
</dbReference>
<evidence type="ECO:0000256" key="6">
    <source>
        <dbReference type="ARBA" id="ARBA00022723"/>
    </source>
</evidence>
<dbReference type="NCBIfam" id="NF008907">
    <property type="entry name" value="PRK12270.1"/>
    <property type="match status" value="1"/>
</dbReference>
<dbReference type="FunFam" id="3.40.50.970:FF:000002">
    <property type="entry name" value="2-oxoglutarate dehydrogenase, E1 component"/>
    <property type="match status" value="1"/>
</dbReference>
<dbReference type="Pfam" id="PF16078">
    <property type="entry name" value="2-oxogl_dehyd_N"/>
    <property type="match status" value="1"/>
</dbReference>
<evidence type="ECO:0000256" key="16">
    <source>
        <dbReference type="ARBA" id="ARBA00042984"/>
    </source>
</evidence>
<evidence type="ECO:0000256" key="15">
    <source>
        <dbReference type="ARBA" id="ARBA00040267"/>
    </source>
</evidence>
<evidence type="ECO:0000256" key="3">
    <source>
        <dbReference type="ARBA" id="ARBA00004173"/>
    </source>
</evidence>
<evidence type="ECO:0000256" key="14">
    <source>
        <dbReference type="ARBA" id="ARBA00037426"/>
    </source>
</evidence>
<dbReference type="NCBIfam" id="NF006914">
    <property type="entry name" value="PRK09404.1"/>
    <property type="match status" value="1"/>
</dbReference>
<protein>
    <recommendedName>
        <fullName evidence="15">2-oxoglutarate dehydrogenase, mitochondrial</fullName>
        <ecNumber evidence="5">1.2.4.2</ecNumber>
    </recommendedName>
    <alternativeName>
        <fullName evidence="16">2-oxoglutarate dehydrogenase complex component E1</fullName>
    </alternativeName>
    <alternativeName>
        <fullName evidence="13">Alpha-ketoglutarate dehydrogenase</fullName>
    </alternativeName>
</protein>
<keyword evidence="9" id="KW-0560">Oxidoreductase</keyword>
<evidence type="ECO:0000256" key="2">
    <source>
        <dbReference type="ARBA" id="ARBA00001964"/>
    </source>
</evidence>
<comment type="cofactor">
    <cofactor evidence="2">
        <name>thiamine diphosphate</name>
        <dbReference type="ChEBI" id="CHEBI:58937"/>
    </cofactor>
</comment>